<comment type="subunit">
    <text evidence="8">Tetramer of two alpha and two beta subunits.</text>
</comment>
<proteinExistence type="inferred from homology"/>
<accession>A0A0R2B000</accession>
<dbReference type="OrthoDB" id="9775440at2"/>
<dbReference type="EC" id="6.1.1.14" evidence="8"/>
<evidence type="ECO:0000256" key="4">
    <source>
        <dbReference type="ARBA" id="ARBA00022840"/>
    </source>
</evidence>
<evidence type="ECO:0000313" key="9">
    <source>
        <dbReference type="EMBL" id="KRM72695.1"/>
    </source>
</evidence>
<dbReference type="STRING" id="1423727.FC34_GL000405"/>
<comment type="subcellular location">
    <subcellularLocation>
        <location evidence="8">Cytoplasm</location>
    </subcellularLocation>
</comment>
<dbReference type="GO" id="GO:0004820">
    <property type="term" value="F:glycine-tRNA ligase activity"/>
    <property type="evidence" value="ECO:0007669"/>
    <property type="project" value="UniProtKB-UniRule"/>
</dbReference>
<dbReference type="InterPro" id="IPR006194">
    <property type="entry name" value="Gly-tRNA-synth_heterodimer"/>
</dbReference>
<keyword evidence="8" id="KW-0963">Cytoplasm</keyword>
<evidence type="ECO:0000256" key="1">
    <source>
        <dbReference type="ARBA" id="ARBA00008226"/>
    </source>
</evidence>
<dbReference type="Pfam" id="PF02092">
    <property type="entry name" value="tRNA_synt_2f"/>
    <property type="match status" value="1"/>
</dbReference>
<keyword evidence="5 8" id="KW-0648">Protein biosynthesis</keyword>
<keyword evidence="2 8" id="KW-0436">Ligase</keyword>
<evidence type="ECO:0000256" key="2">
    <source>
        <dbReference type="ARBA" id="ARBA00022598"/>
    </source>
</evidence>
<dbReference type="HAMAP" id="MF_00255">
    <property type="entry name" value="Gly_tRNA_synth_beta"/>
    <property type="match status" value="1"/>
</dbReference>
<evidence type="ECO:0000256" key="8">
    <source>
        <dbReference type="HAMAP-Rule" id="MF_00255"/>
    </source>
</evidence>
<dbReference type="GO" id="GO:0005829">
    <property type="term" value="C:cytosol"/>
    <property type="evidence" value="ECO:0007669"/>
    <property type="project" value="TreeGrafter"/>
</dbReference>
<dbReference type="GO" id="GO:0006426">
    <property type="term" value="P:glycyl-tRNA aminoacylation"/>
    <property type="evidence" value="ECO:0007669"/>
    <property type="project" value="UniProtKB-UniRule"/>
</dbReference>
<evidence type="ECO:0000256" key="7">
    <source>
        <dbReference type="ARBA" id="ARBA00047937"/>
    </source>
</evidence>
<dbReference type="PATRIC" id="fig|1423727.3.peg.407"/>
<sequence length="689" mass="76926">MTQTYLIEIGLEDMPAHVVTPSLKQFADKTATFLTDNHLDFGKIVSYATPRRLALMVEGLADKQADIEEDVKGPAKKIAQDAEGNWSKAAIGFTKGQGMSVDDITFKEIKGVEYVYLHKAIAGKPAADILPGLVDVVTGLTFPTRMHWGANSLEYIRPIHWIVSLLDDQVIPMQILDVKAGRTTQGHRFLGHAVDLQHATDYQSQLAEQMVVVDPRRRKDIIGDQINALAAQQHWTVDLDPDLLEEVTNLVEFPTAFFGTFDVKYLDIPEAVLITSMKDNQRYFYARNSEGKMVNAFIGVRNGNEDHLDNVVAGNEKVLTARLEDAAFFYAEDQKKTIDDYVDRLRTVSFHDKIGSMHEKMARVQTIAHLLAVQAGLDGQARDELNRAAEIYKFDLVTNMVGEFPELQGIMGQQYATLAGESPAVAQAIAEHYEPISADGELPQSDIGTILAIADKLDTLMSFFAVDLIPSGSNDPYALRRQAFGIVRMIAAKHWRFSIPEMQRVIADALVEQNQVGKLDYRVHAEALTDFMRDRVKQYLQQEKIRHDVIDTVIAMPTADISAMIDGADILSQHLNDPDFKAVIEAWGRVVRISDKEPTNGMVDPRLFDNDSEGKLQAAVEKVSADFDQQVSDANYKRLAALEPVITEYFTATMVMADDEKVRENRLIQLTHLASLIHQFGDVTALIVK</sequence>
<name>A0A0R2B000_9LACO</name>
<evidence type="ECO:0000256" key="5">
    <source>
        <dbReference type="ARBA" id="ARBA00022917"/>
    </source>
</evidence>
<evidence type="ECO:0000256" key="3">
    <source>
        <dbReference type="ARBA" id="ARBA00022741"/>
    </source>
</evidence>
<dbReference type="AlphaFoldDB" id="A0A0R2B000"/>
<comment type="catalytic activity">
    <reaction evidence="7 8">
        <text>tRNA(Gly) + glycine + ATP = glycyl-tRNA(Gly) + AMP + diphosphate</text>
        <dbReference type="Rhea" id="RHEA:16013"/>
        <dbReference type="Rhea" id="RHEA-COMP:9664"/>
        <dbReference type="Rhea" id="RHEA-COMP:9683"/>
        <dbReference type="ChEBI" id="CHEBI:30616"/>
        <dbReference type="ChEBI" id="CHEBI:33019"/>
        <dbReference type="ChEBI" id="CHEBI:57305"/>
        <dbReference type="ChEBI" id="CHEBI:78442"/>
        <dbReference type="ChEBI" id="CHEBI:78522"/>
        <dbReference type="ChEBI" id="CHEBI:456215"/>
        <dbReference type="EC" id="6.1.1.14"/>
    </reaction>
</comment>
<dbReference type="EMBL" id="AYZQ01000001">
    <property type="protein sequence ID" value="KRM72695.1"/>
    <property type="molecule type" value="Genomic_DNA"/>
</dbReference>
<protein>
    <recommendedName>
        <fullName evidence="8">Glycine--tRNA ligase beta subunit</fullName>
        <ecNumber evidence="8">6.1.1.14</ecNumber>
    </recommendedName>
    <alternativeName>
        <fullName evidence="8">Glycyl-tRNA synthetase beta subunit</fullName>
        <shortName evidence="8">GlyRS</shortName>
    </alternativeName>
</protein>
<keyword evidence="4 8" id="KW-0067">ATP-binding</keyword>
<dbReference type="PANTHER" id="PTHR30075:SF2">
    <property type="entry name" value="GLYCINE--TRNA LIGASE, CHLOROPLASTIC_MITOCHONDRIAL 2"/>
    <property type="match status" value="1"/>
</dbReference>
<organism evidence="9 10">
    <name type="scientific">Lacticaseibacillus brantae DSM 23927</name>
    <dbReference type="NCBI Taxonomy" id="1423727"/>
    <lineage>
        <taxon>Bacteria</taxon>
        <taxon>Bacillati</taxon>
        <taxon>Bacillota</taxon>
        <taxon>Bacilli</taxon>
        <taxon>Lactobacillales</taxon>
        <taxon>Lactobacillaceae</taxon>
        <taxon>Lacticaseibacillus</taxon>
    </lineage>
</organism>
<dbReference type="PRINTS" id="PR01045">
    <property type="entry name" value="TRNASYNTHGB"/>
</dbReference>
<comment type="similarity">
    <text evidence="1 8">Belongs to the class-II aminoacyl-tRNA synthetase family.</text>
</comment>
<dbReference type="InterPro" id="IPR015944">
    <property type="entry name" value="Gly-tRNA-synth_bsu"/>
</dbReference>
<dbReference type="PANTHER" id="PTHR30075">
    <property type="entry name" value="GLYCYL-TRNA SYNTHETASE"/>
    <property type="match status" value="1"/>
</dbReference>
<dbReference type="PROSITE" id="PS50861">
    <property type="entry name" value="AA_TRNA_LIGASE_II_GLYAB"/>
    <property type="match status" value="1"/>
</dbReference>
<dbReference type="RefSeq" id="WP_057893715.1">
    <property type="nucleotide sequence ID" value="NZ_AYZQ01000001.1"/>
</dbReference>
<keyword evidence="6 8" id="KW-0030">Aminoacyl-tRNA synthetase</keyword>
<reference evidence="9 10" key="1">
    <citation type="journal article" date="2015" name="Genome Announc.">
        <title>Expanding the biotechnology potential of lactobacilli through comparative genomics of 213 strains and associated genera.</title>
        <authorList>
            <person name="Sun Z."/>
            <person name="Harris H.M."/>
            <person name="McCann A."/>
            <person name="Guo C."/>
            <person name="Argimon S."/>
            <person name="Zhang W."/>
            <person name="Yang X."/>
            <person name="Jeffery I.B."/>
            <person name="Cooney J.C."/>
            <person name="Kagawa T.F."/>
            <person name="Liu W."/>
            <person name="Song Y."/>
            <person name="Salvetti E."/>
            <person name="Wrobel A."/>
            <person name="Rasinkangas P."/>
            <person name="Parkhill J."/>
            <person name="Rea M.C."/>
            <person name="O'Sullivan O."/>
            <person name="Ritari J."/>
            <person name="Douillard F.P."/>
            <person name="Paul Ross R."/>
            <person name="Yang R."/>
            <person name="Briner A.E."/>
            <person name="Felis G.E."/>
            <person name="de Vos W.M."/>
            <person name="Barrangou R."/>
            <person name="Klaenhammer T.R."/>
            <person name="Caufield P.W."/>
            <person name="Cui Y."/>
            <person name="Zhang H."/>
            <person name="O'Toole P.W."/>
        </authorList>
    </citation>
    <scope>NUCLEOTIDE SEQUENCE [LARGE SCALE GENOMIC DNA]</scope>
    <source>
        <strain evidence="9 10">DSM 23927</strain>
    </source>
</reference>
<evidence type="ECO:0000256" key="6">
    <source>
        <dbReference type="ARBA" id="ARBA00023146"/>
    </source>
</evidence>
<dbReference type="NCBIfam" id="TIGR00211">
    <property type="entry name" value="glyS"/>
    <property type="match status" value="1"/>
</dbReference>
<keyword evidence="10" id="KW-1185">Reference proteome</keyword>
<dbReference type="SUPFAM" id="SSF109604">
    <property type="entry name" value="HD-domain/PDEase-like"/>
    <property type="match status" value="1"/>
</dbReference>
<dbReference type="Proteomes" id="UP000051672">
    <property type="component" value="Unassembled WGS sequence"/>
</dbReference>
<keyword evidence="3 8" id="KW-0547">Nucleotide-binding</keyword>
<evidence type="ECO:0000313" key="10">
    <source>
        <dbReference type="Proteomes" id="UP000051672"/>
    </source>
</evidence>
<gene>
    <name evidence="8" type="primary">glyS</name>
    <name evidence="9" type="ORF">FC34_GL000405</name>
</gene>
<dbReference type="GO" id="GO:0005524">
    <property type="term" value="F:ATP binding"/>
    <property type="evidence" value="ECO:0007669"/>
    <property type="project" value="UniProtKB-UniRule"/>
</dbReference>
<comment type="caution">
    <text evidence="9">The sequence shown here is derived from an EMBL/GenBank/DDBJ whole genome shotgun (WGS) entry which is preliminary data.</text>
</comment>